<dbReference type="FunFam" id="3.40.50.300:FF:000296">
    <property type="entry name" value="ATP-dependent DNA helicase RecQ"/>
    <property type="match status" value="1"/>
</dbReference>
<dbReference type="EMBL" id="MDYQ01000157">
    <property type="protein sequence ID" value="PRP80217.1"/>
    <property type="molecule type" value="Genomic_DNA"/>
</dbReference>
<evidence type="ECO:0000256" key="7">
    <source>
        <dbReference type="ARBA" id="ARBA00023235"/>
    </source>
</evidence>
<dbReference type="GO" id="GO:0005694">
    <property type="term" value="C:chromosome"/>
    <property type="evidence" value="ECO:0007669"/>
    <property type="project" value="TreeGrafter"/>
</dbReference>
<accession>A0A2P6N8D2</accession>
<comment type="catalytic activity">
    <reaction evidence="10">
        <text>ATP + H2O = ADP + phosphate + H(+)</text>
        <dbReference type="Rhea" id="RHEA:13065"/>
        <dbReference type="ChEBI" id="CHEBI:15377"/>
        <dbReference type="ChEBI" id="CHEBI:15378"/>
        <dbReference type="ChEBI" id="CHEBI:30616"/>
        <dbReference type="ChEBI" id="CHEBI:43474"/>
        <dbReference type="ChEBI" id="CHEBI:456216"/>
    </reaction>
</comment>
<feature type="domain" description="Helicase C-terminal" evidence="12">
    <location>
        <begin position="246"/>
        <end position="397"/>
    </location>
</feature>
<dbReference type="Pfam" id="PF00270">
    <property type="entry name" value="DEAD"/>
    <property type="match status" value="1"/>
</dbReference>
<dbReference type="GO" id="GO:0016887">
    <property type="term" value="F:ATP hydrolysis activity"/>
    <property type="evidence" value="ECO:0007669"/>
    <property type="project" value="RHEA"/>
</dbReference>
<evidence type="ECO:0000256" key="3">
    <source>
        <dbReference type="ARBA" id="ARBA00022801"/>
    </source>
</evidence>
<dbReference type="SUPFAM" id="SSF52540">
    <property type="entry name" value="P-loop containing nucleoside triphosphate hydrolases"/>
    <property type="match status" value="1"/>
</dbReference>
<comment type="subcellular location">
    <subcellularLocation>
        <location evidence="10">Nucleus</location>
    </subcellularLocation>
</comment>
<dbReference type="PANTHER" id="PTHR13710:SF155">
    <property type="entry name" value="ATP-DEPENDENT DNA HELICASE Q-LIKE 3"/>
    <property type="match status" value="1"/>
</dbReference>
<dbReference type="InterPro" id="IPR002464">
    <property type="entry name" value="DNA/RNA_helicase_DEAH_CS"/>
</dbReference>
<dbReference type="InterPro" id="IPR032284">
    <property type="entry name" value="RecQ_Zn-bd"/>
</dbReference>
<dbReference type="InterPro" id="IPR001650">
    <property type="entry name" value="Helicase_C-like"/>
</dbReference>
<name>A0A2P6N8D2_9EUKA</name>
<evidence type="ECO:0000313" key="14">
    <source>
        <dbReference type="Proteomes" id="UP000241769"/>
    </source>
</evidence>
<evidence type="ECO:0000259" key="12">
    <source>
        <dbReference type="PROSITE" id="PS51194"/>
    </source>
</evidence>
<dbReference type="GO" id="GO:0043138">
    <property type="term" value="F:3'-5' DNA helicase activity"/>
    <property type="evidence" value="ECO:0007669"/>
    <property type="project" value="UniProtKB-EC"/>
</dbReference>
<evidence type="ECO:0000259" key="11">
    <source>
        <dbReference type="PROSITE" id="PS51192"/>
    </source>
</evidence>
<dbReference type="OrthoDB" id="10261556at2759"/>
<dbReference type="AlphaFoldDB" id="A0A2P6N8D2"/>
<keyword evidence="7" id="KW-0413">Isomerase</keyword>
<dbReference type="GO" id="GO:0005737">
    <property type="term" value="C:cytoplasm"/>
    <property type="evidence" value="ECO:0007669"/>
    <property type="project" value="TreeGrafter"/>
</dbReference>
<dbReference type="CDD" id="cd18794">
    <property type="entry name" value="SF2_C_RecQ"/>
    <property type="match status" value="1"/>
</dbReference>
<dbReference type="Pfam" id="PF00271">
    <property type="entry name" value="Helicase_C"/>
    <property type="match status" value="1"/>
</dbReference>
<gene>
    <name evidence="13" type="ORF">PROFUN_12103</name>
</gene>
<dbReference type="PANTHER" id="PTHR13710">
    <property type="entry name" value="DNA HELICASE RECQ FAMILY MEMBER"/>
    <property type="match status" value="1"/>
</dbReference>
<evidence type="ECO:0000256" key="8">
    <source>
        <dbReference type="ARBA" id="ARBA00023242"/>
    </source>
</evidence>
<dbReference type="STRING" id="1890364.A0A2P6N8D2"/>
<dbReference type="PROSITE" id="PS51194">
    <property type="entry name" value="HELICASE_CTER"/>
    <property type="match status" value="1"/>
</dbReference>
<dbReference type="GO" id="GO:0009378">
    <property type="term" value="F:four-way junction helicase activity"/>
    <property type="evidence" value="ECO:0007669"/>
    <property type="project" value="TreeGrafter"/>
</dbReference>
<protein>
    <recommendedName>
        <fullName evidence="10">ATP-dependent DNA helicase</fullName>
        <ecNumber evidence="10">5.6.2.4</ecNumber>
    </recommendedName>
</protein>
<dbReference type="Proteomes" id="UP000241769">
    <property type="component" value="Unassembled WGS sequence"/>
</dbReference>
<evidence type="ECO:0000256" key="10">
    <source>
        <dbReference type="RuleBase" id="RU364117"/>
    </source>
</evidence>
<comment type="caution">
    <text evidence="13">The sequence shown here is derived from an EMBL/GenBank/DDBJ whole genome shotgun (WGS) entry which is preliminary data.</text>
</comment>
<dbReference type="InterPro" id="IPR004589">
    <property type="entry name" value="DNA_helicase_ATP-dep_RecQ"/>
</dbReference>
<keyword evidence="6" id="KW-0238">DNA-binding</keyword>
<dbReference type="CDD" id="cd17920">
    <property type="entry name" value="DEXHc_RecQ"/>
    <property type="match status" value="1"/>
</dbReference>
<dbReference type="InterPro" id="IPR027417">
    <property type="entry name" value="P-loop_NTPase"/>
</dbReference>
<dbReference type="InterPro" id="IPR011545">
    <property type="entry name" value="DEAD/DEAH_box_helicase_dom"/>
</dbReference>
<dbReference type="GO" id="GO:0005524">
    <property type="term" value="F:ATP binding"/>
    <property type="evidence" value="ECO:0007669"/>
    <property type="project" value="UniProtKB-KW"/>
</dbReference>
<dbReference type="InParanoid" id="A0A2P6N8D2"/>
<dbReference type="SMART" id="SM00487">
    <property type="entry name" value="DEXDc"/>
    <property type="match status" value="1"/>
</dbReference>
<keyword evidence="4 10" id="KW-0347">Helicase</keyword>
<evidence type="ECO:0000256" key="2">
    <source>
        <dbReference type="ARBA" id="ARBA00022741"/>
    </source>
</evidence>
<proteinExistence type="inferred from homology"/>
<dbReference type="GO" id="GO:0003677">
    <property type="term" value="F:DNA binding"/>
    <property type="evidence" value="ECO:0007669"/>
    <property type="project" value="UniProtKB-KW"/>
</dbReference>
<dbReference type="InterPro" id="IPR014001">
    <property type="entry name" value="Helicase_ATP-bd"/>
</dbReference>
<dbReference type="GO" id="GO:0000724">
    <property type="term" value="P:double-strand break repair via homologous recombination"/>
    <property type="evidence" value="ECO:0007669"/>
    <property type="project" value="TreeGrafter"/>
</dbReference>
<dbReference type="Gene3D" id="3.40.50.300">
    <property type="entry name" value="P-loop containing nucleotide triphosphate hydrolases"/>
    <property type="match status" value="2"/>
</dbReference>
<comment type="catalytic activity">
    <reaction evidence="9 10">
        <text>Couples ATP hydrolysis with the unwinding of duplex DNA by translocating in the 3'-5' direction.</text>
        <dbReference type="EC" id="5.6.2.4"/>
    </reaction>
</comment>
<organism evidence="13 14">
    <name type="scientific">Planoprotostelium fungivorum</name>
    <dbReference type="NCBI Taxonomy" id="1890364"/>
    <lineage>
        <taxon>Eukaryota</taxon>
        <taxon>Amoebozoa</taxon>
        <taxon>Evosea</taxon>
        <taxon>Variosea</taxon>
        <taxon>Cavosteliida</taxon>
        <taxon>Cavosteliaceae</taxon>
        <taxon>Planoprotostelium</taxon>
    </lineage>
</organism>
<evidence type="ECO:0000313" key="13">
    <source>
        <dbReference type="EMBL" id="PRP80217.1"/>
    </source>
</evidence>
<evidence type="ECO:0000256" key="4">
    <source>
        <dbReference type="ARBA" id="ARBA00022806"/>
    </source>
</evidence>
<sequence>MLRYLKPIQKDPFDAQSKYGARVNFILNRNFHHQAFRTGQREVVMSILNSVDTLVLMPTGGGKSLCFQLPSLVFSGLTLVVCPLISLMQSQLKEAQSRGIRTSMVNSTVSFKTRREIFRSLTSEDKNHTQLLYITPETLSDDALQTALGQLYQHGRLSLFVVDEAHCISSWGHDFRPSLLELSSFRHNYPKVPIMALTATATEKVQNDIITTLAMRSPFTYRSSFDRPNIHYQVKMKEELKDLYEDVYQFITQHHDPPSASSPLCGIIYCQKRESCEQTTSHLTEKGLSISSYHGGMTDQERTEVQNQWLDGKIHIMAATIAFGMGIDKPNVRFVVHLCLPKSLEGYYQETGRAGRDQLPAKSLLYFSQEDAASLRYLSERQEESKERATIALEAVVRYCMGRLCRRSMLLKHFDQEHKGDCDRCDVCDTHKRYRVNVVVDDKLECKTKTQPRAFGTDLSNVMKKRGREETAEEESYSERLYRMKQSFMAAKKAGIQKSVKKVIEPTRATLPKKEKIYIDLS</sequence>
<dbReference type="SMART" id="SM00490">
    <property type="entry name" value="HELICc"/>
    <property type="match status" value="1"/>
</dbReference>
<keyword evidence="14" id="KW-1185">Reference proteome</keyword>
<dbReference type="EC" id="5.6.2.4" evidence="10"/>
<dbReference type="PROSITE" id="PS51192">
    <property type="entry name" value="HELICASE_ATP_BIND_1"/>
    <property type="match status" value="1"/>
</dbReference>
<keyword evidence="5 10" id="KW-0067">ATP-binding</keyword>
<evidence type="ECO:0000256" key="1">
    <source>
        <dbReference type="ARBA" id="ARBA00005446"/>
    </source>
</evidence>
<dbReference type="PROSITE" id="PS00690">
    <property type="entry name" value="DEAH_ATP_HELICASE"/>
    <property type="match status" value="1"/>
</dbReference>
<keyword evidence="3 10" id="KW-0378">Hydrolase</keyword>
<keyword evidence="2 10" id="KW-0547">Nucleotide-binding</keyword>
<dbReference type="GO" id="GO:0005634">
    <property type="term" value="C:nucleus"/>
    <property type="evidence" value="ECO:0007669"/>
    <property type="project" value="UniProtKB-SubCell"/>
</dbReference>
<evidence type="ECO:0000256" key="5">
    <source>
        <dbReference type="ARBA" id="ARBA00022840"/>
    </source>
</evidence>
<comment type="similarity">
    <text evidence="1 10">Belongs to the helicase family. RecQ subfamily.</text>
</comment>
<keyword evidence="8 10" id="KW-0539">Nucleus</keyword>
<evidence type="ECO:0000256" key="6">
    <source>
        <dbReference type="ARBA" id="ARBA00023125"/>
    </source>
</evidence>
<dbReference type="NCBIfam" id="TIGR00614">
    <property type="entry name" value="recQ_fam"/>
    <property type="match status" value="1"/>
</dbReference>
<feature type="domain" description="Helicase ATP-binding" evidence="11">
    <location>
        <begin position="44"/>
        <end position="219"/>
    </location>
</feature>
<evidence type="ECO:0000256" key="9">
    <source>
        <dbReference type="ARBA" id="ARBA00034617"/>
    </source>
</evidence>
<dbReference type="Pfam" id="PF16124">
    <property type="entry name" value="RecQ_Zn_bind"/>
    <property type="match status" value="1"/>
</dbReference>
<reference evidence="13 14" key="1">
    <citation type="journal article" date="2018" name="Genome Biol. Evol.">
        <title>Multiple Roots of Fruiting Body Formation in Amoebozoa.</title>
        <authorList>
            <person name="Hillmann F."/>
            <person name="Forbes G."/>
            <person name="Novohradska S."/>
            <person name="Ferling I."/>
            <person name="Riege K."/>
            <person name="Groth M."/>
            <person name="Westermann M."/>
            <person name="Marz M."/>
            <person name="Spaller T."/>
            <person name="Winckler T."/>
            <person name="Schaap P."/>
            <person name="Glockner G."/>
        </authorList>
    </citation>
    <scope>NUCLEOTIDE SEQUENCE [LARGE SCALE GENOMIC DNA]</scope>
    <source>
        <strain evidence="13 14">Jena</strain>
    </source>
</reference>